<name>A0A9L0SF88_HORSE</name>
<sequence>QADLPESLSFSVQIFARLKTPQNLLCSPLPVAGTKPSLHATCGLSGPSHCRGKQVPLGRGGLTWDACIIDHLAFPTPSPPPQNRFLGPPSCLPRVLFPCRLQRSTQGFVTVSPALPSSLRIILYSSFQTIQYSLGYSSYYQVAGIVKVGVVRSLAFIPYFLYYYPCV</sequence>
<dbReference type="Ensembl" id="ENSECAT00000135066.1">
    <property type="protein sequence ID" value="ENSECAP00000072861.1"/>
    <property type="gene ID" value="ENSECAG00000051859.1"/>
</dbReference>
<organism evidence="1 2">
    <name type="scientific">Equus caballus</name>
    <name type="common">Horse</name>
    <dbReference type="NCBI Taxonomy" id="9796"/>
    <lineage>
        <taxon>Eukaryota</taxon>
        <taxon>Metazoa</taxon>
        <taxon>Chordata</taxon>
        <taxon>Craniata</taxon>
        <taxon>Vertebrata</taxon>
        <taxon>Euteleostomi</taxon>
        <taxon>Mammalia</taxon>
        <taxon>Eutheria</taxon>
        <taxon>Laurasiatheria</taxon>
        <taxon>Perissodactyla</taxon>
        <taxon>Equidae</taxon>
        <taxon>Equus</taxon>
    </lineage>
</organism>
<dbReference type="Proteomes" id="UP000002281">
    <property type="component" value="Chromosome 28"/>
</dbReference>
<dbReference type="Ensembl" id="ENSECAT00000103090.1">
    <property type="protein sequence ID" value="ENSECAP00000057893.1"/>
    <property type="gene ID" value="ENSECAG00000051859.1"/>
</dbReference>
<protein>
    <submittedName>
        <fullName evidence="1">Uncharacterized protein</fullName>
    </submittedName>
</protein>
<dbReference type="Ensembl" id="ENSECAT00000090530.1">
    <property type="protein sequence ID" value="ENSECAP00000086246.1"/>
    <property type="gene ID" value="ENSECAG00000051859.1"/>
</dbReference>
<dbReference type="AlphaFoldDB" id="A0A9L0SF88"/>
<keyword evidence="2" id="KW-1185">Reference proteome</keyword>
<dbReference type="Ensembl" id="ENSECAT00000102976.1">
    <property type="protein sequence ID" value="ENSECAP00000081676.1"/>
    <property type="gene ID" value="ENSECAG00000051859.1"/>
</dbReference>
<evidence type="ECO:0000313" key="1">
    <source>
        <dbReference type="Ensembl" id="ENSECAP00000072861.1"/>
    </source>
</evidence>
<dbReference type="Ensembl" id="ENSECAT00000095947.1">
    <property type="protein sequence ID" value="ENSECAP00000075666.1"/>
    <property type="gene ID" value="ENSECAG00000051859.1"/>
</dbReference>
<accession>A0A9L0SF88</accession>
<dbReference type="Ensembl" id="ENSECAT00000127780.1">
    <property type="protein sequence ID" value="ENSECAP00000058837.1"/>
    <property type="gene ID" value="ENSECAG00000051859.1"/>
</dbReference>
<evidence type="ECO:0000313" key="2">
    <source>
        <dbReference type="Proteomes" id="UP000002281"/>
    </source>
</evidence>
<dbReference type="GeneTree" id="ENSGT01130000282008"/>
<proteinExistence type="predicted"/>
<reference evidence="1 2" key="1">
    <citation type="journal article" date="2009" name="Science">
        <title>Genome sequence, comparative analysis, and population genetics of the domestic horse.</title>
        <authorList>
            <consortium name="Broad Institute Genome Sequencing Platform"/>
            <consortium name="Broad Institute Whole Genome Assembly Team"/>
            <person name="Wade C.M."/>
            <person name="Giulotto E."/>
            <person name="Sigurdsson S."/>
            <person name="Zoli M."/>
            <person name="Gnerre S."/>
            <person name="Imsland F."/>
            <person name="Lear T.L."/>
            <person name="Adelson D.L."/>
            <person name="Bailey E."/>
            <person name="Bellone R.R."/>
            <person name="Bloecker H."/>
            <person name="Distl O."/>
            <person name="Edgar R.C."/>
            <person name="Garber M."/>
            <person name="Leeb T."/>
            <person name="Mauceli E."/>
            <person name="MacLeod J.N."/>
            <person name="Penedo M.C.T."/>
            <person name="Raison J.M."/>
            <person name="Sharpe T."/>
            <person name="Vogel J."/>
            <person name="Andersson L."/>
            <person name="Antczak D.F."/>
            <person name="Biagi T."/>
            <person name="Binns M.M."/>
            <person name="Chowdhary B.P."/>
            <person name="Coleman S.J."/>
            <person name="Della Valle G."/>
            <person name="Fryc S."/>
            <person name="Guerin G."/>
            <person name="Hasegawa T."/>
            <person name="Hill E.W."/>
            <person name="Jurka J."/>
            <person name="Kiialainen A."/>
            <person name="Lindgren G."/>
            <person name="Liu J."/>
            <person name="Magnani E."/>
            <person name="Mickelson J.R."/>
            <person name="Murray J."/>
            <person name="Nergadze S.G."/>
            <person name="Onofrio R."/>
            <person name="Pedroni S."/>
            <person name="Piras M.F."/>
            <person name="Raudsepp T."/>
            <person name="Rocchi M."/>
            <person name="Roeed K.H."/>
            <person name="Ryder O.A."/>
            <person name="Searle S."/>
            <person name="Skow L."/>
            <person name="Swinburne J.E."/>
            <person name="Syvaenen A.C."/>
            <person name="Tozaki T."/>
            <person name="Valberg S.J."/>
            <person name="Vaudin M."/>
            <person name="White J.R."/>
            <person name="Zody M.C."/>
            <person name="Lander E.S."/>
            <person name="Lindblad-Toh K."/>
        </authorList>
    </citation>
    <scope>NUCLEOTIDE SEQUENCE [LARGE SCALE GENOMIC DNA]</scope>
    <source>
        <strain evidence="1 2">Thoroughbred</strain>
    </source>
</reference>
<reference evidence="1" key="2">
    <citation type="submission" date="2025-05" db="UniProtKB">
        <authorList>
            <consortium name="Ensembl"/>
        </authorList>
    </citation>
    <scope>IDENTIFICATION</scope>
    <source>
        <strain evidence="1">Thoroughbred</strain>
    </source>
</reference>